<organism evidence="1 2">
    <name type="scientific">Paracraurococcus lichenis</name>
    <dbReference type="NCBI Taxonomy" id="3064888"/>
    <lineage>
        <taxon>Bacteria</taxon>
        <taxon>Pseudomonadati</taxon>
        <taxon>Pseudomonadota</taxon>
        <taxon>Alphaproteobacteria</taxon>
        <taxon>Acetobacterales</taxon>
        <taxon>Roseomonadaceae</taxon>
        <taxon>Paracraurococcus</taxon>
    </lineage>
</organism>
<dbReference type="Gene3D" id="3.30.450.20">
    <property type="entry name" value="PAS domain"/>
    <property type="match status" value="1"/>
</dbReference>
<gene>
    <name evidence="1" type="ORF">Q7A36_27850</name>
</gene>
<protein>
    <submittedName>
        <fullName evidence="1">Photoactive yellow protein</fullName>
    </submittedName>
</protein>
<dbReference type="Proteomes" id="UP001243009">
    <property type="component" value="Unassembled WGS sequence"/>
</dbReference>
<reference evidence="1 2" key="1">
    <citation type="submission" date="2023-08" db="EMBL/GenBank/DDBJ databases">
        <title>The draft genome sequence of Paracraurococcus sp. LOR1-02.</title>
        <authorList>
            <person name="Kingkaew E."/>
            <person name="Tanasupawat S."/>
        </authorList>
    </citation>
    <scope>NUCLEOTIDE SEQUENCE [LARGE SCALE GENOMIC DNA]</scope>
    <source>
        <strain evidence="1 2">LOR1-02</strain>
    </source>
</reference>
<dbReference type="RefSeq" id="WP_370655714.1">
    <property type="nucleotide sequence ID" value="NZ_JAUTWS010000041.1"/>
</dbReference>
<name>A0ABT9E7N1_9PROT</name>
<accession>A0ABT9E7N1</accession>
<comment type="caution">
    <text evidence="1">The sequence shown here is derived from an EMBL/GenBank/DDBJ whole genome shotgun (WGS) entry which is preliminary data.</text>
</comment>
<evidence type="ECO:0000313" key="2">
    <source>
        <dbReference type="Proteomes" id="UP001243009"/>
    </source>
</evidence>
<feature type="non-terminal residue" evidence="1">
    <location>
        <position position="65"/>
    </location>
</feature>
<sequence>MNAFPLPSFDQPDLARAVEALPPEALDRLPFGVIRLDEAGVVRAYSAAERRLSGSGERPRLGLGF</sequence>
<proteinExistence type="predicted"/>
<evidence type="ECO:0000313" key="1">
    <source>
        <dbReference type="EMBL" id="MDO9712189.1"/>
    </source>
</evidence>
<dbReference type="EMBL" id="JAUTWS010000041">
    <property type="protein sequence ID" value="MDO9712189.1"/>
    <property type="molecule type" value="Genomic_DNA"/>
</dbReference>
<keyword evidence="2" id="KW-1185">Reference proteome</keyword>